<evidence type="ECO:0000313" key="2">
    <source>
        <dbReference type="Proteomes" id="UP001163603"/>
    </source>
</evidence>
<organism evidence="1 2">
    <name type="scientific">Pistacia integerrima</name>
    <dbReference type="NCBI Taxonomy" id="434235"/>
    <lineage>
        <taxon>Eukaryota</taxon>
        <taxon>Viridiplantae</taxon>
        <taxon>Streptophyta</taxon>
        <taxon>Embryophyta</taxon>
        <taxon>Tracheophyta</taxon>
        <taxon>Spermatophyta</taxon>
        <taxon>Magnoliopsida</taxon>
        <taxon>eudicotyledons</taxon>
        <taxon>Gunneridae</taxon>
        <taxon>Pentapetalae</taxon>
        <taxon>rosids</taxon>
        <taxon>malvids</taxon>
        <taxon>Sapindales</taxon>
        <taxon>Anacardiaceae</taxon>
        <taxon>Pistacia</taxon>
    </lineage>
</organism>
<dbReference type="Proteomes" id="UP001163603">
    <property type="component" value="Chromosome 9"/>
</dbReference>
<reference evidence="2" key="1">
    <citation type="journal article" date="2023" name="G3 (Bethesda)">
        <title>Genome assembly and association tests identify interacting loci associated with vigor, precocity, and sex in interspecific pistachio rootstocks.</title>
        <authorList>
            <person name="Palmer W."/>
            <person name="Jacygrad E."/>
            <person name="Sagayaradj S."/>
            <person name="Cavanaugh K."/>
            <person name="Han R."/>
            <person name="Bertier L."/>
            <person name="Beede B."/>
            <person name="Kafkas S."/>
            <person name="Golino D."/>
            <person name="Preece J."/>
            <person name="Michelmore R."/>
        </authorList>
    </citation>
    <scope>NUCLEOTIDE SEQUENCE [LARGE SCALE GENOMIC DNA]</scope>
</reference>
<keyword evidence="2" id="KW-1185">Reference proteome</keyword>
<evidence type="ECO:0000313" key="1">
    <source>
        <dbReference type="EMBL" id="KAJ0028422.1"/>
    </source>
</evidence>
<sequence>MDPIPPINKVFSLVSQEAHQRNVNVTFVGFGGQRKDNLNSNKPVCTHCGYVSHTIYKCYKLHGYPPKYKAKSKSNTSHQASSSETPAIAN</sequence>
<gene>
    <name evidence="1" type="ORF">Pint_36415</name>
</gene>
<protein>
    <submittedName>
        <fullName evidence="1">Uncharacterized protein</fullName>
    </submittedName>
</protein>
<accession>A0ACC0Y1Z3</accession>
<comment type="caution">
    <text evidence="1">The sequence shown here is derived from an EMBL/GenBank/DDBJ whole genome shotgun (WGS) entry which is preliminary data.</text>
</comment>
<dbReference type="EMBL" id="CM047744">
    <property type="protein sequence ID" value="KAJ0028422.1"/>
    <property type="molecule type" value="Genomic_DNA"/>
</dbReference>
<name>A0ACC0Y1Z3_9ROSI</name>
<proteinExistence type="predicted"/>